<feature type="repeat" description="WD" evidence="7">
    <location>
        <begin position="43"/>
        <end position="84"/>
    </location>
</feature>
<protein>
    <recommendedName>
        <fullName evidence="8">Peptidase M20 dimerisation domain-containing protein</fullName>
    </recommendedName>
</protein>
<dbReference type="Proteomes" id="UP000232875">
    <property type="component" value="Unassembled WGS sequence"/>
</dbReference>
<dbReference type="PROSITE" id="PS50294">
    <property type="entry name" value="WD_REPEATS_REGION"/>
    <property type="match status" value="1"/>
</dbReference>
<dbReference type="STRING" id="2020962.A0A2N1JAB0"/>
<dbReference type="AlphaFoldDB" id="A0A2N1JAB0"/>
<gene>
    <name evidence="9" type="ORF">MVES_002521</name>
</gene>
<keyword evidence="2 7" id="KW-0853">WD repeat</keyword>
<dbReference type="InterPro" id="IPR051458">
    <property type="entry name" value="Cyt/Met_Dipeptidase"/>
</dbReference>
<feature type="repeat" description="WD" evidence="7">
    <location>
        <begin position="391"/>
        <end position="422"/>
    </location>
</feature>
<evidence type="ECO:0000313" key="9">
    <source>
        <dbReference type="EMBL" id="PKI83477.1"/>
    </source>
</evidence>
<dbReference type="GO" id="GO:0008233">
    <property type="term" value="F:peptidase activity"/>
    <property type="evidence" value="ECO:0007669"/>
    <property type="project" value="UniProtKB-KW"/>
</dbReference>
<evidence type="ECO:0000256" key="7">
    <source>
        <dbReference type="PROSITE-ProRule" id="PRU00221"/>
    </source>
</evidence>
<evidence type="ECO:0000256" key="2">
    <source>
        <dbReference type="ARBA" id="ARBA00022574"/>
    </source>
</evidence>
<keyword evidence="10" id="KW-1185">Reference proteome</keyword>
<dbReference type="SUPFAM" id="SSF53187">
    <property type="entry name" value="Zn-dependent exopeptidases"/>
    <property type="match status" value="1"/>
</dbReference>
<organism evidence="9 10">
    <name type="scientific">Malassezia vespertilionis</name>
    <dbReference type="NCBI Taxonomy" id="2020962"/>
    <lineage>
        <taxon>Eukaryota</taxon>
        <taxon>Fungi</taxon>
        <taxon>Dikarya</taxon>
        <taxon>Basidiomycota</taxon>
        <taxon>Ustilaginomycotina</taxon>
        <taxon>Malasseziomycetes</taxon>
        <taxon>Malasseziales</taxon>
        <taxon>Malasseziaceae</taxon>
        <taxon>Malassezia</taxon>
    </lineage>
</organism>
<proteinExistence type="inferred from homology"/>
<dbReference type="Gene3D" id="2.130.10.10">
    <property type="entry name" value="YVTN repeat-like/Quinoprotein amine dehydrogenase"/>
    <property type="match status" value="2"/>
</dbReference>
<dbReference type="GO" id="GO:0006751">
    <property type="term" value="P:glutathione catabolic process"/>
    <property type="evidence" value="ECO:0007669"/>
    <property type="project" value="InterPro"/>
</dbReference>
<dbReference type="GO" id="GO:0006508">
    <property type="term" value="P:proteolysis"/>
    <property type="evidence" value="ECO:0007669"/>
    <property type="project" value="UniProtKB-KW"/>
</dbReference>
<dbReference type="PANTHER" id="PTHR43270:SF8">
    <property type="entry name" value="DI- AND TRIPEPTIDASE DUG2-RELATED"/>
    <property type="match status" value="1"/>
</dbReference>
<dbReference type="Pfam" id="PF00400">
    <property type="entry name" value="WD40"/>
    <property type="match status" value="4"/>
</dbReference>
<evidence type="ECO:0000256" key="1">
    <source>
        <dbReference type="ARBA" id="ARBA00006247"/>
    </source>
</evidence>
<evidence type="ECO:0000256" key="5">
    <source>
        <dbReference type="ARBA" id="ARBA00022737"/>
    </source>
</evidence>
<keyword evidence="5" id="KW-0677">Repeat</keyword>
<dbReference type="InterPro" id="IPR001680">
    <property type="entry name" value="WD40_rpt"/>
</dbReference>
<keyword evidence="4" id="KW-0479">Metal-binding</keyword>
<dbReference type="PRINTS" id="PR00320">
    <property type="entry name" value="GPROTEINBRPT"/>
</dbReference>
<feature type="repeat" description="WD" evidence="7">
    <location>
        <begin position="85"/>
        <end position="126"/>
    </location>
</feature>
<evidence type="ECO:0000313" key="10">
    <source>
        <dbReference type="Proteomes" id="UP000232875"/>
    </source>
</evidence>
<dbReference type="EMBL" id="KZ454991">
    <property type="protein sequence ID" value="PKI83477.1"/>
    <property type="molecule type" value="Genomic_DNA"/>
</dbReference>
<accession>A0A2N1JAB0</accession>
<dbReference type="PROSITE" id="PS50082">
    <property type="entry name" value="WD_REPEATS_2"/>
    <property type="match status" value="4"/>
</dbReference>
<evidence type="ECO:0000259" key="8">
    <source>
        <dbReference type="Pfam" id="PF07687"/>
    </source>
</evidence>
<dbReference type="InterPro" id="IPR002933">
    <property type="entry name" value="Peptidase_M20"/>
</dbReference>
<dbReference type="Pfam" id="PF07687">
    <property type="entry name" value="M20_dimer"/>
    <property type="match status" value="1"/>
</dbReference>
<dbReference type="SUPFAM" id="SSF50978">
    <property type="entry name" value="WD40 repeat-like"/>
    <property type="match status" value="1"/>
</dbReference>
<evidence type="ECO:0000256" key="4">
    <source>
        <dbReference type="ARBA" id="ARBA00022723"/>
    </source>
</evidence>
<dbReference type="Gene3D" id="3.40.630.10">
    <property type="entry name" value="Zn peptidases"/>
    <property type="match status" value="1"/>
</dbReference>
<dbReference type="InterPro" id="IPR011650">
    <property type="entry name" value="Peptidase_M20_dimer"/>
</dbReference>
<reference evidence="9 10" key="1">
    <citation type="submission" date="2017-10" db="EMBL/GenBank/DDBJ databases">
        <title>A novel species of cold-tolerant Malassezia isolated from bats.</title>
        <authorList>
            <person name="Lorch J.M."/>
            <person name="Palmer J.M."/>
            <person name="Vanderwolf K.J."/>
            <person name="Schmidt K.Z."/>
            <person name="Verant M.L."/>
            <person name="Weller T.J."/>
            <person name="Blehert D.S."/>
        </authorList>
    </citation>
    <scope>NUCLEOTIDE SEQUENCE [LARGE SCALE GENOMIC DNA]</scope>
    <source>
        <strain evidence="9 10">NWHC:44797-103</strain>
    </source>
</reference>
<evidence type="ECO:0000256" key="6">
    <source>
        <dbReference type="ARBA" id="ARBA00022801"/>
    </source>
</evidence>
<feature type="domain" description="Peptidase M20 dimerisation" evidence="8">
    <location>
        <begin position="641"/>
        <end position="775"/>
    </location>
</feature>
<keyword evidence="6" id="KW-0378">Hydrolase</keyword>
<dbReference type="InterPro" id="IPR020472">
    <property type="entry name" value="WD40_PAC1"/>
</dbReference>
<keyword evidence="3" id="KW-0645">Protease</keyword>
<dbReference type="InterPro" id="IPR015943">
    <property type="entry name" value="WD40/YVTN_repeat-like_dom_sf"/>
</dbReference>
<dbReference type="Pfam" id="PF01546">
    <property type="entry name" value="Peptidase_M20"/>
    <property type="match status" value="1"/>
</dbReference>
<sequence length="883" mass="97050">MAGGESIRSGPVGTLDVATDRFVETDTPLEQKANQHTRALQTVSFNDASVLSVAIDQRRGILFCGSQCGTIFVWDMSTQQQLAQLMGHTRSVLALEIAPGRDWLFSASSDSTVRQWDLATYEPLSLIYPASDNSGDIFSMAWCSQQDTLFFGCQDTSIQWISITPTFLDDAPRQGLPESRPHKFFDSMSRAMGSSQNTLPLAVRTAEQLIRRTAVQIIAKAGEAPKSRTPSKMVVLAVSKSHVLPSAHFGYVYSMIFVPTRGEVPLLASGSGDETVRLWAIVDGNPVLQRTLEVAEPTGDTILTMCAWETTLLAGKQGGLIDVWDMDSYTQIRALRGHTDDVLCLQLSDLGGELTFFSGSADGHVCRWNKYFQCDARWIAHADIVQSCALYFGRKGAKSQYSWLTTDPMLVTGSSDASVRLWPLLSSPLPGVSPVPPPAHPPCSSLLHRLSEFVGYKSVSHGPTLLVDAENSEDARQAAHFLKNTLMQLGASEVQLIPCRTGANPMVLGTFKANSVRGAKRRCLFYGHYDCMPASEDWESNPWELHGRNGYLYARGVSDNKGPVLAVAYAASDLLHAHQLDVDVVMLVEGEQETGSKGFHACLQANRALLGHIDVILVCNSYWLGEQRPCITVGLRGVIQAMVRITALRSDIHSGVDGGAVQEPMMDMVKLLATLTDANGHVALRGFYDHVSPVDEQEHAYYSKLAHEVQKQPERLIARWCKPSFTVHQVTNSGPSHATVIPSSVEASLSIRIVPNQDLHAVERILEEGIRQNYVAMQSTNQLDVRIFHRADWWLGSLELAYTHALVAAVEAEWHEPPVMIREGGSIPGIAILEKELGAQAVHLPMGQASDHAHLPNERIRLINLEKGQAVVRRFFQFLGDMD</sequence>
<evidence type="ECO:0000256" key="3">
    <source>
        <dbReference type="ARBA" id="ARBA00022670"/>
    </source>
</evidence>
<dbReference type="SMART" id="SM00320">
    <property type="entry name" value="WD40"/>
    <property type="match status" value="6"/>
</dbReference>
<name>A0A2N1JAB0_9BASI</name>
<dbReference type="Gene3D" id="3.30.70.360">
    <property type="match status" value="1"/>
</dbReference>
<dbReference type="PIRSF" id="PIRSF037237">
    <property type="entry name" value="Peptidase_WD_repeats_DUG2"/>
    <property type="match status" value="1"/>
</dbReference>
<dbReference type="OrthoDB" id="7832001at2759"/>
<dbReference type="InterPro" id="IPR017149">
    <property type="entry name" value="GSH_degradosome_Dug2"/>
</dbReference>
<dbReference type="InterPro" id="IPR036322">
    <property type="entry name" value="WD40_repeat_dom_sf"/>
</dbReference>
<feature type="repeat" description="WD" evidence="7">
    <location>
        <begin position="245"/>
        <end position="289"/>
    </location>
</feature>
<dbReference type="PANTHER" id="PTHR43270">
    <property type="entry name" value="BETA-ALA-HIS DIPEPTIDASE"/>
    <property type="match status" value="1"/>
</dbReference>
<comment type="similarity">
    <text evidence="1">Belongs to the peptidase M20A family.</text>
</comment>
<dbReference type="GO" id="GO:0046872">
    <property type="term" value="F:metal ion binding"/>
    <property type="evidence" value="ECO:0007669"/>
    <property type="project" value="UniProtKB-KW"/>
</dbReference>